<proteinExistence type="predicted"/>
<evidence type="ECO:0000313" key="2">
    <source>
        <dbReference type="Proteomes" id="UP000033818"/>
    </source>
</evidence>
<name>A0A0G1PZU8_9BACT</name>
<dbReference type="EMBL" id="LCMO01000033">
    <property type="protein sequence ID" value="KKU38249.1"/>
    <property type="molecule type" value="Genomic_DNA"/>
</dbReference>
<evidence type="ECO:0000313" key="1">
    <source>
        <dbReference type="EMBL" id="KKU38249.1"/>
    </source>
</evidence>
<comment type="caution">
    <text evidence="1">The sequence shown here is derived from an EMBL/GenBank/DDBJ whole genome shotgun (WGS) entry which is preliminary data.</text>
</comment>
<gene>
    <name evidence="1" type="ORF">UX53_C0033G0007</name>
</gene>
<sequence length="169" mass="19629">MLERGDALKGVCCFHSETGTEGGYWAFQDSRFITKNVPRSYCRKCGKYLEPQKYENLKITKVLPLNQEVMDGKEPPECPEEQHEREVGDSWSYKGLHILENGDRLTIYSPENPTEIVWQGIISLRQYPLFTEDASGYWIHADQEGIARETWAAYFFKEYPAKLIPIRKS</sequence>
<organism evidence="1 2">
    <name type="scientific">Candidatus Azambacteria bacterium GW2011_GWB2_46_37</name>
    <dbReference type="NCBI Taxonomy" id="1618618"/>
    <lineage>
        <taxon>Bacteria</taxon>
        <taxon>Candidatus Azamiibacteriota</taxon>
    </lineage>
</organism>
<accession>A0A0G1PZU8</accession>
<reference evidence="1 2" key="1">
    <citation type="journal article" date="2015" name="Nature">
        <title>rRNA introns, odd ribosomes, and small enigmatic genomes across a large radiation of phyla.</title>
        <authorList>
            <person name="Brown C.T."/>
            <person name="Hug L.A."/>
            <person name="Thomas B.C."/>
            <person name="Sharon I."/>
            <person name="Castelle C.J."/>
            <person name="Singh A."/>
            <person name="Wilkins M.J."/>
            <person name="Williams K.H."/>
            <person name="Banfield J.F."/>
        </authorList>
    </citation>
    <scope>NUCLEOTIDE SEQUENCE [LARGE SCALE GENOMIC DNA]</scope>
</reference>
<dbReference type="AlphaFoldDB" id="A0A0G1PZU8"/>
<protein>
    <submittedName>
        <fullName evidence="1">Uncharacterized protein</fullName>
    </submittedName>
</protein>
<dbReference type="Proteomes" id="UP000033818">
    <property type="component" value="Unassembled WGS sequence"/>
</dbReference>